<name>A0ABT7STU0_9GAMM</name>
<protein>
    <submittedName>
        <fullName evidence="3">ATP-grasp domain-containing protein</fullName>
    </submittedName>
</protein>
<comment type="caution">
    <text evidence="3">The sequence shown here is derived from an EMBL/GenBank/DDBJ whole genome shotgun (WGS) entry which is preliminary data.</text>
</comment>
<keyword evidence="1" id="KW-0067">ATP-binding</keyword>
<gene>
    <name evidence="3" type="ORF">QEZ41_11715</name>
</gene>
<evidence type="ECO:0000259" key="2">
    <source>
        <dbReference type="PROSITE" id="PS50975"/>
    </source>
</evidence>
<dbReference type="RefSeq" id="WP_289411780.1">
    <property type="nucleotide sequence ID" value="NZ_JAUCDY010000020.1"/>
</dbReference>
<sequence length="309" mass="34550">MNILISGIAGDIGFGVARILRCNHWSGEIHGMDIQSDHAGEFICDFIATSPRADEENYLEWLSEYVSRHNIRVFIPTSEAEISKIAFNGIDTIANATIIKTNDLVIQKCLDKHDCLSYLSSCGIPVPEHGLLINEKPNAYPIIVKPRSGQGSKGLLKVFSEKMLPIDSLTSLVWQTYLEPDNEEYTCPVFRSEETGTRILIIKRTLQGGFTNKGEVINNVQIEKYVDAIAEALELDGVMNVQLRLTSQGPRLFEINPRLSSTLVFRDKMGFCDLSWLLSLRIGLPVADYTPPTAGTRFYRGVQEFISYA</sequence>
<dbReference type="Pfam" id="PF15632">
    <property type="entry name" value="ATPgrasp_Ter"/>
    <property type="match status" value="1"/>
</dbReference>
<evidence type="ECO:0000313" key="3">
    <source>
        <dbReference type="EMBL" id="MDM7858929.1"/>
    </source>
</evidence>
<dbReference type="EMBL" id="JAUCDY010000020">
    <property type="protein sequence ID" value="MDM7858929.1"/>
    <property type="molecule type" value="Genomic_DNA"/>
</dbReference>
<keyword evidence="4" id="KW-1185">Reference proteome</keyword>
<evidence type="ECO:0000313" key="4">
    <source>
        <dbReference type="Proteomes" id="UP001241056"/>
    </source>
</evidence>
<dbReference type="Gene3D" id="3.40.50.20">
    <property type="match status" value="1"/>
</dbReference>
<evidence type="ECO:0000256" key="1">
    <source>
        <dbReference type="PROSITE-ProRule" id="PRU00409"/>
    </source>
</evidence>
<dbReference type="Proteomes" id="UP001241056">
    <property type="component" value="Unassembled WGS sequence"/>
</dbReference>
<dbReference type="PROSITE" id="PS50975">
    <property type="entry name" value="ATP_GRASP"/>
    <property type="match status" value="1"/>
</dbReference>
<feature type="domain" description="ATP-grasp" evidence="2">
    <location>
        <begin position="116"/>
        <end position="282"/>
    </location>
</feature>
<dbReference type="InterPro" id="IPR011761">
    <property type="entry name" value="ATP-grasp"/>
</dbReference>
<proteinExistence type="predicted"/>
<organism evidence="3 4">
    <name type="scientific">Thiopseudomonas acetoxidans</name>
    <dbReference type="NCBI Taxonomy" id="3041622"/>
    <lineage>
        <taxon>Bacteria</taxon>
        <taxon>Pseudomonadati</taxon>
        <taxon>Pseudomonadota</taxon>
        <taxon>Gammaproteobacteria</taxon>
        <taxon>Pseudomonadales</taxon>
        <taxon>Pseudomonadaceae</taxon>
        <taxon>Thiopseudomonas</taxon>
    </lineage>
</organism>
<reference evidence="3 4" key="1">
    <citation type="submission" date="2023-06" db="EMBL/GenBank/DDBJ databases">
        <title>Thiopseudomonas sp. CY1220 draft genome sequence.</title>
        <authorList>
            <person name="Zhao G."/>
            <person name="An M."/>
        </authorList>
    </citation>
    <scope>NUCLEOTIDE SEQUENCE [LARGE SCALE GENOMIC DNA]</scope>
    <source>
        <strain evidence="3 4">CY1220</strain>
    </source>
</reference>
<dbReference type="Gene3D" id="3.30.470.20">
    <property type="entry name" value="ATP-grasp fold, B domain"/>
    <property type="match status" value="1"/>
</dbReference>
<dbReference type="Gene3D" id="3.30.1490.20">
    <property type="entry name" value="ATP-grasp fold, A domain"/>
    <property type="match status" value="1"/>
</dbReference>
<keyword evidence="1" id="KW-0547">Nucleotide-binding</keyword>
<dbReference type="InterPro" id="IPR013815">
    <property type="entry name" value="ATP_grasp_subdomain_1"/>
</dbReference>
<accession>A0ABT7STU0</accession>
<dbReference type="SUPFAM" id="SSF56059">
    <property type="entry name" value="Glutathione synthetase ATP-binding domain-like"/>
    <property type="match status" value="1"/>
</dbReference>